<comment type="caution">
    <text evidence="13">The sequence shown here is derived from an EMBL/GenBank/DDBJ whole genome shotgun (WGS) entry which is preliminary data.</text>
</comment>
<dbReference type="InterPro" id="IPR012902">
    <property type="entry name" value="N_methyl_site"/>
</dbReference>
<evidence type="ECO:0000256" key="11">
    <source>
        <dbReference type="SAM" id="Phobius"/>
    </source>
</evidence>
<dbReference type="RefSeq" id="WP_172458084.1">
    <property type="nucleotide sequence ID" value="NZ_MVJN01000002.1"/>
</dbReference>
<comment type="subcellular location">
    <subcellularLocation>
        <location evidence="1">Cell inner membrane</location>
        <topology evidence="1">Single-pass membrane protein</topology>
    </subcellularLocation>
</comment>
<dbReference type="GO" id="GO:0005886">
    <property type="term" value="C:plasma membrane"/>
    <property type="evidence" value="ECO:0007669"/>
    <property type="project" value="UniProtKB-SubCell"/>
</dbReference>
<dbReference type="NCBIfam" id="TIGR02532">
    <property type="entry name" value="IV_pilin_GFxxxE"/>
    <property type="match status" value="1"/>
</dbReference>
<keyword evidence="8 11" id="KW-0472">Membrane</keyword>
<evidence type="ECO:0000313" key="14">
    <source>
        <dbReference type="Proteomes" id="UP000249458"/>
    </source>
</evidence>
<dbReference type="Pfam" id="PF12019">
    <property type="entry name" value="GspH"/>
    <property type="match status" value="1"/>
</dbReference>
<sequence length="159" mass="18027">MRLKFYAGFTLIESLICLALILISFSIISPLLKNNDQQIRLNVCQNQLIQALHFARNQAILSGKPMVLQADPASDDWAKGMVLLADTPDHRYEAGLLQHQWRWNCRNVLIKWQGFLSDKFLVFAANPTQAASSGRFKLLAGNRYSDVIINRLGRIRSIS</sequence>
<protein>
    <recommendedName>
        <fullName evidence="2">Type II secretion system protein H</fullName>
    </recommendedName>
    <alternativeName>
        <fullName evidence="10">General secretion pathway protein H</fullName>
    </alternativeName>
</protein>
<dbReference type="GO" id="GO:0015627">
    <property type="term" value="C:type II protein secretion system complex"/>
    <property type="evidence" value="ECO:0007669"/>
    <property type="project" value="InterPro"/>
</dbReference>
<keyword evidence="6 11" id="KW-0812">Transmembrane</keyword>
<accession>A0A364LM11</accession>
<evidence type="ECO:0000256" key="10">
    <source>
        <dbReference type="ARBA" id="ARBA00030775"/>
    </source>
</evidence>
<proteinExistence type="inferred from homology"/>
<reference evidence="13 14" key="1">
    <citation type="submission" date="2017-02" db="EMBL/GenBank/DDBJ databases">
        <title>Legionella quilivanii strain from human: case report and whole genome sequencing analysis.</title>
        <authorList>
            <person name="Lalancette C."/>
            <person name="Leduc J.-M."/>
            <person name="Levesque S."/>
            <person name="Fournier E."/>
            <person name="Saoud J."/>
            <person name="Faucher S.P."/>
            <person name="Bernard K."/>
            <person name="Martineau C."/>
            <person name="Longtin J."/>
        </authorList>
    </citation>
    <scope>NUCLEOTIDE SEQUENCE [LARGE SCALE GENOMIC DNA]</scope>
    <source>
        <strain evidence="13 14">ID143958</strain>
    </source>
</reference>
<evidence type="ECO:0000259" key="12">
    <source>
        <dbReference type="Pfam" id="PF12019"/>
    </source>
</evidence>
<evidence type="ECO:0000313" key="13">
    <source>
        <dbReference type="EMBL" id="RAP37905.1"/>
    </source>
</evidence>
<dbReference type="InterPro" id="IPR022346">
    <property type="entry name" value="T2SS_GspH"/>
</dbReference>
<dbReference type="InterPro" id="IPR045584">
    <property type="entry name" value="Pilin-like"/>
</dbReference>
<dbReference type="Gene3D" id="3.55.40.10">
    <property type="entry name" value="minor pseudopilin epsh domain"/>
    <property type="match status" value="1"/>
</dbReference>
<gene>
    <name evidence="13" type="ORF">B1207_02640</name>
</gene>
<organism evidence="13 14">
    <name type="scientific">Legionella quinlivanii</name>
    <dbReference type="NCBI Taxonomy" id="45073"/>
    <lineage>
        <taxon>Bacteria</taxon>
        <taxon>Pseudomonadati</taxon>
        <taxon>Pseudomonadota</taxon>
        <taxon>Gammaproteobacteria</taxon>
        <taxon>Legionellales</taxon>
        <taxon>Legionellaceae</taxon>
        <taxon>Legionella</taxon>
    </lineage>
</organism>
<dbReference type="SUPFAM" id="SSF54523">
    <property type="entry name" value="Pili subunits"/>
    <property type="match status" value="1"/>
</dbReference>
<evidence type="ECO:0000256" key="2">
    <source>
        <dbReference type="ARBA" id="ARBA00021549"/>
    </source>
</evidence>
<evidence type="ECO:0000256" key="8">
    <source>
        <dbReference type="ARBA" id="ARBA00023136"/>
    </source>
</evidence>
<evidence type="ECO:0000256" key="9">
    <source>
        <dbReference type="ARBA" id="ARBA00025772"/>
    </source>
</evidence>
<evidence type="ECO:0000256" key="7">
    <source>
        <dbReference type="ARBA" id="ARBA00022989"/>
    </source>
</evidence>
<keyword evidence="5" id="KW-0997">Cell inner membrane</keyword>
<feature type="transmembrane region" description="Helical" evidence="11">
    <location>
        <begin position="6"/>
        <end position="32"/>
    </location>
</feature>
<feature type="domain" description="General secretion pathway GspH" evidence="12">
    <location>
        <begin position="46"/>
        <end position="153"/>
    </location>
</feature>
<name>A0A364LM11_9GAMM</name>
<comment type="similarity">
    <text evidence="9">Belongs to the GSP H family.</text>
</comment>
<dbReference type="AlphaFoldDB" id="A0A364LM11"/>
<dbReference type="EMBL" id="MVJN01000002">
    <property type="protein sequence ID" value="RAP37905.1"/>
    <property type="molecule type" value="Genomic_DNA"/>
</dbReference>
<dbReference type="Proteomes" id="UP000249458">
    <property type="component" value="Unassembled WGS sequence"/>
</dbReference>
<evidence type="ECO:0000256" key="6">
    <source>
        <dbReference type="ARBA" id="ARBA00022692"/>
    </source>
</evidence>
<keyword evidence="3" id="KW-1003">Cell membrane</keyword>
<keyword evidence="4" id="KW-0488">Methylation</keyword>
<keyword evidence="7 11" id="KW-1133">Transmembrane helix</keyword>
<dbReference type="Pfam" id="PF07963">
    <property type="entry name" value="N_methyl"/>
    <property type="match status" value="1"/>
</dbReference>
<dbReference type="GO" id="GO:0015628">
    <property type="term" value="P:protein secretion by the type II secretion system"/>
    <property type="evidence" value="ECO:0007669"/>
    <property type="project" value="InterPro"/>
</dbReference>
<evidence type="ECO:0000256" key="4">
    <source>
        <dbReference type="ARBA" id="ARBA00022481"/>
    </source>
</evidence>
<evidence type="ECO:0000256" key="1">
    <source>
        <dbReference type="ARBA" id="ARBA00004377"/>
    </source>
</evidence>
<evidence type="ECO:0000256" key="5">
    <source>
        <dbReference type="ARBA" id="ARBA00022519"/>
    </source>
</evidence>
<evidence type="ECO:0000256" key="3">
    <source>
        <dbReference type="ARBA" id="ARBA00022475"/>
    </source>
</evidence>